<gene>
    <name evidence="2" type="ORF">BN2458_PEG0746</name>
</gene>
<dbReference type="EMBL" id="LN907858">
    <property type="protein sequence ID" value="CUU39632.1"/>
    <property type="molecule type" value="Genomic_DNA"/>
</dbReference>
<sequence>MSEAKDKTLWELKRIKNIFFCINFLWSILFRFCVSCFLVYIIFAYFDKLNFFIFLLIILIILYYLFGIFLSINIKTIQITTNNFILQKYIGSDMVLPLGTFYMCEEDEIIKISFDTIIAIRPLTIQSILPKYFFIDFSNTNIQEIYEIIKPCIKNSLIQMNENDYNCFKNNSKDGLPNNYINFCEIDILRKEKNNG</sequence>
<reference evidence="3" key="1">
    <citation type="submission" date="2015-11" db="EMBL/GenBank/DDBJ databases">
        <authorList>
            <person name="Anvar S.Y."/>
        </authorList>
    </citation>
    <scope>NUCLEOTIDE SEQUENCE [LARGE SCALE GENOMIC DNA]</scope>
</reference>
<name>A0A099UEI6_9HELI</name>
<keyword evidence="1" id="KW-1133">Transmembrane helix</keyword>
<dbReference type="AlphaFoldDB" id="A0A099UEI6"/>
<dbReference type="PATRIC" id="fig|76936.10.peg.729"/>
<keyword evidence="1" id="KW-0812">Transmembrane</keyword>
<dbReference type="Proteomes" id="UP000064525">
    <property type="component" value="Chromosome I"/>
</dbReference>
<accession>A0A099UEI6</accession>
<dbReference type="RefSeq" id="WP_034342378.1">
    <property type="nucleotide sequence ID" value="NZ_CARKBH010000052.1"/>
</dbReference>
<protein>
    <submittedName>
        <fullName evidence="2">Uncharacterized protein</fullName>
    </submittedName>
</protein>
<feature type="transmembrane region" description="Helical" evidence="1">
    <location>
        <begin position="51"/>
        <end position="72"/>
    </location>
</feature>
<evidence type="ECO:0000313" key="3">
    <source>
        <dbReference type="Proteomes" id="UP000064525"/>
    </source>
</evidence>
<proteinExistence type="predicted"/>
<evidence type="ECO:0000313" key="2">
    <source>
        <dbReference type="EMBL" id="CUU39632.1"/>
    </source>
</evidence>
<organism evidence="2 3">
    <name type="scientific">Helicobacter typhlonius</name>
    <dbReference type="NCBI Taxonomy" id="76936"/>
    <lineage>
        <taxon>Bacteria</taxon>
        <taxon>Pseudomonadati</taxon>
        <taxon>Campylobacterota</taxon>
        <taxon>Epsilonproteobacteria</taxon>
        <taxon>Campylobacterales</taxon>
        <taxon>Helicobacteraceae</taxon>
        <taxon>Helicobacter</taxon>
    </lineage>
</organism>
<dbReference type="KEGG" id="hty:BN2458_PEG0746"/>
<keyword evidence="1" id="KW-0472">Membrane</keyword>
<evidence type="ECO:0000256" key="1">
    <source>
        <dbReference type="SAM" id="Phobius"/>
    </source>
</evidence>
<feature type="transmembrane region" description="Helical" evidence="1">
    <location>
        <begin position="20"/>
        <end position="45"/>
    </location>
</feature>